<dbReference type="AlphaFoldDB" id="A0A4S4LGD8"/>
<feature type="compositionally biased region" description="Polar residues" evidence="10">
    <location>
        <begin position="282"/>
        <end position="297"/>
    </location>
</feature>
<comment type="similarity">
    <text evidence="2 9">Belongs to the MIP/aquaporin (TC 1.A.8) family.</text>
</comment>
<feature type="region of interest" description="Disordered" evidence="10">
    <location>
        <begin position="278"/>
        <end position="297"/>
    </location>
</feature>
<keyword evidence="7 11" id="KW-0472">Membrane</keyword>
<accession>A0A4S4LGD8</accession>
<evidence type="ECO:0000313" key="12">
    <source>
        <dbReference type="EMBL" id="THH10765.1"/>
    </source>
</evidence>
<keyword evidence="13" id="KW-1185">Reference proteome</keyword>
<dbReference type="Proteomes" id="UP000310158">
    <property type="component" value="Unassembled WGS sequence"/>
</dbReference>
<evidence type="ECO:0000256" key="4">
    <source>
        <dbReference type="ARBA" id="ARBA00022692"/>
    </source>
</evidence>
<feature type="transmembrane region" description="Helical" evidence="11">
    <location>
        <begin position="233"/>
        <end position="260"/>
    </location>
</feature>
<dbReference type="InterPro" id="IPR022357">
    <property type="entry name" value="MIP_CS"/>
</dbReference>
<evidence type="ECO:0000256" key="10">
    <source>
        <dbReference type="SAM" id="MobiDB-lite"/>
    </source>
</evidence>
<dbReference type="PRINTS" id="PR00783">
    <property type="entry name" value="MINTRINSICP"/>
</dbReference>
<feature type="transmembrane region" description="Helical" evidence="11">
    <location>
        <begin position="152"/>
        <end position="169"/>
    </location>
</feature>
<dbReference type="PANTHER" id="PTHR43829">
    <property type="entry name" value="AQUAPORIN OR AQUAGLYCEROPORIN RELATED"/>
    <property type="match status" value="1"/>
</dbReference>
<dbReference type="PANTHER" id="PTHR43829:SF9">
    <property type="entry name" value="AQUAPORIN-9"/>
    <property type="match status" value="1"/>
</dbReference>
<dbReference type="InterPro" id="IPR000425">
    <property type="entry name" value="MIP"/>
</dbReference>
<proteinExistence type="inferred from homology"/>
<dbReference type="Pfam" id="PF00230">
    <property type="entry name" value="MIP"/>
    <property type="match status" value="1"/>
</dbReference>
<dbReference type="OrthoDB" id="3222at2759"/>
<dbReference type="GO" id="GO:0015250">
    <property type="term" value="F:water channel activity"/>
    <property type="evidence" value="ECO:0007669"/>
    <property type="project" value="TreeGrafter"/>
</dbReference>
<keyword evidence="6 11" id="KW-1133">Transmembrane helix</keyword>
<keyword evidence="4 9" id="KW-0812">Transmembrane</keyword>
<evidence type="ECO:0000256" key="6">
    <source>
        <dbReference type="ARBA" id="ARBA00022989"/>
    </source>
</evidence>
<protein>
    <recommendedName>
        <fullName evidence="14">Aquaporin</fullName>
    </recommendedName>
</protein>
<dbReference type="PROSITE" id="PS00221">
    <property type="entry name" value="MIP"/>
    <property type="match status" value="1"/>
</dbReference>
<dbReference type="GO" id="GO:0005886">
    <property type="term" value="C:plasma membrane"/>
    <property type="evidence" value="ECO:0007669"/>
    <property type="project" value="TreeGrafter"/>
</dbReference>
<dbReference type="GO" id="GO:0015254">
    <property type="term" value="F:glycerol channel activity"/>
    <property type="evidence" value="ECO:0007669"/>
    <property type="project" value="TreeGrafter"/>
</dbReference>
<feature type="transmembrane region" description="Helical" evidence="11">
    <location>
        <begin position="95"/>
        <end position="117"/>
    </location>
</feature>
<dbReference type="SUPFAM" id="SSF81338">
    <property type="entry name" value="Aquaporin-like"/>
    <property type="match status" value="1"/>
</dbReference>
<evidence type="ECO:0000256" key="9">
    <source>
        <dbReference type="RuleBase" id="RU000477"/>
    </source>
</evidence>
<comment type="subcellular location">
    <subcellularLocation>
        <location evidence="1">Membrane</location>
        <topology evidence="1">Multi-pass membrane protein</topology>
    </subcellularLocation>
</comment>
<gene>
    <name evidence="12" type="ORF">EW146_g8273</name>
</gene>
<name>A0A4S4LGD8_9AGAM</name>
<organism evidence="12 13">
    <name type="scientific">Bondarzewia mesenterica</name>
    <dbReference type="NCBI Taxonomy" id="1095465"/>
    <lineage>
        <taxon>Eukaryota</taxon>
        <taxon>Fungi</taxon>
        <taxon>Dikarya</taxon>
        <taxon>Basidiomycota</taxon>
        <taxon>Agaricomycotina</taxon>
        <taxon>Agaricomycetes</taxon>
        <taxon>Russulales</taxon>
        <taxon>Bondarzewiaceae</taxon>
        <taxon>Bondarzewia</taxon>
    </lineage>
</organism>
<evidence type="ECO:0000256" key="5">
    <source>
        <dbReference type="ARBA" id="ARBA00022737"/>
    </source>
</evidence>
<dbReference type="InterPro" id="IPR023271">
    <property type="entry name" value="Aquaporin-like"/>
</dbReference>
<dbReference type="EMBL" id="SGPL01000552">
    <property type="protein sequence ID" value="THH10765.1"/>
    <property type="molecule type" value="Genomic_DNA"/>
</dbReference>
<dbReference type="NCBIfam" id="TIGR00861">
    <property type="entry name" value="MIP"/>
    <property type="match status" value="1"/>
</dbReference>
<evidence type="ECO:0000256" key="11">
    <source>
        <dbReference type="SAM" id="Phobius"/>
    </source>
</evidence>
<evidence type="ECO:0000256" key="2">
    <source>
        <dbReference type="ARBA" id="ARBA00006175"/>
    </source>
</evidence>
<comment type="catalytic activity">
    <reaction evidence="8">
        <text>H2O(in) = H2O(out)</text>
        <dbReference type="Rhea" id="RHEA:29667"/>
        <dbReference type="ChEBI" id="CHEBI:15377"/>
    </reaction>
</comment>
<evidence type="ECO:0000256" key="3">
    <source>
        <dbReference type="ARBA" id="ARBA00022448"/>
    </source>
</evidence>
<reference evidence="12 13" key="1">
    <citation type="submission" date="2019-02" db="EMBL/GenBank/DDBJ databases">
        <title>Genome sequencing of the rare red list fungi Bondarzewia mesenterica.</title>
        <authorList>
            <person name="Buettner E."/>
            <person name="Kellner H."/>
        </authorList>
    </citation>
    <scope>NUCLEOTIDE SEQUENCE [LARGE SCALE GENOMIC DNA]</scope>
    <source>
        <strain evidence="12 13">DSM 108281</strain>
    </source>
</reference>
<dbReference type="InterPro" id="IPR050363">
    <property type="entry name" value="MIP/Aquaporin"/>
</dbReference>
<comment type="caution">
    <text evidence="12">The sequence shown here is derived from an EMBL/GenBank/DDBJ whole genome shotgun (WGS) entry which is preliminary data.</text>
</comment>
<evidence type="ECO:0000313" key="13">
    <source>
        <dbReference type="Proteomes" id="UP000310158"/>
    </source>
</evidence>
<dbReference type="CDD" id="cd00333">
    <property type="entry name" value="MIP"/>
    <property type="match status" value="1"/>
</dbReference>
<evidence type="ECO:0008006" key="14">
    <source>
        <dbReference type="Google" id="ProtNLM"/>
    </source>
</evidence>
<evidence type="ECO:0000256" key="7">
    <source>
        <dbReference type="ARBA" id="ARBA00023136"/>
    </source>
</evidence>
<keyword evidence="5" id="KW-0677">Repeat</keyword>
<keyword evidence="3 9" id="KW-0813">Transport</keyword>
<feature type="transmembrane region" description="Helical" evidence="11">
    <location>
        <begin position="181"/>
        <end position="199"/>
    </location>
</feature>
<dbReference type="Gene3D" id="1.20.1080.10">
    <property type="entry name" value="Glycerol uptake facilitator protein"/>
    <property type="match status" value="1"/>
</dbReference>
<evidence type="ECO:0000256" key="8">
    <source>
        <dbReference type="ARBA" id="ARBA00034651"/>
    </source>
</evidence>
<sequence>MTFYREHLRAPAAELLGTMILVMFGNGAQCQSVLGSNTGVAPTPKGDYLASSFGWACGIAMGEWISIGVSGGHINPAVTLSLAVFRGFPWKKVPIYMFAQLLGAWIGALLVFANYFHAIFIVEGGSENLSVPGTAALFATYTLKYMPAANSFFDEFLGAFTLLLVIFAVTDKKNEPPPAGLVPLALFVALLGISSAFGMQTGFAINPARDLGPRIMTAMVGYGRAVFNYRSQYWLWSPILGSFAGALVASLVYDTLIFIGDESFINRSEKAARENHARAAQVDQQSTTARSSGHTFV</sequence>
<evidence type="ECO:0000256" key="1">
    <source>
        <dbReference type="ARBA" id="ARBA00004141"/>
    </source>
</evidence>